<name>A0ABU6K349_9RHOO</name>
<evidence type="ECO:0000256" key="8">
    <source>
        <dbReference type="ARBA" id="ARBA00023136"/>
    </source>
</evidence>
<feature type="transmembrane region" description="Helical" evidence="9">
    <location>
        <begin position="152"/>
        <end position="173"/>
    </location>
</feature>
<proteinExistence type="predicted"/>
<organism evidence="11 12">
    <name type="scientific">Uliginosibacterium silvisoli</name>
    <dbReference type="NCBI Taxonomy" id="3114758"/>
    <lineage>
        <taxon>Bacteria</taxon>
        <taxon>Pseudomonadati</taxon>
        <taxon>Pseudomonadota</taxon>
        <taxon>Betaproteobacteria</taxon>
        <taxon>Rhodocyclales</taxon>
        <taxon>Zoogloeaceae</taxon>
        <taxon>Uliginosibacterium</taxon>
    </lineage>
</organism>
<keyword evidence="6 9" id="KW-1133">Transmembrane helix</keyword>
<keyword evidence="5 9" id="KW-0812">Transmembrane</keyword>
<feature type="transmembrane region" description="Helical" evidence="9">
    <location>
        <begin position="31"/>
        <end position="53"/>
    </location>
</feature>
<keyword evidence="12" id="KW-1185">Reference proteome</keyword>
<feature type="transmembrane region" description="Helical" evidence="9">
    <location>
        <begin position="123"/>
        <end position="145"/>
    </location>
</feature>
<evidence type="ECO:0000313" key="12">
    <source>
        <dbReference type="Proteomes" id="UP001331561"/>
    </source>
</evidence>
<feature type="transmembrane region" description="Helical" evidence="9">
    <location>
        <begin position="234"/>
        <end position="253"/>
    </location>
</feature>
<dbReference type="PANTHER" id="PTHR32507:SF0">
    <property type="entry name" value="NA(+)_H(+) ANTIPORTER 2-RELATED"/>
    <property type="match status" value="1"/>
</dbReference>
<feature type="transmembrane region" description="Helical" evidence="9">
    <location>
        <begin position="366"/>
        <end position="384"/>
    </location>
</feature>
<feature type="transmembrane region" description="Helical" evidence="9">
    <location>
        <begin position="93"/>
        <end position="117"/>
    </location>
</feature>
<dbReference type="Gene3D" id="1.20.1530.20">
    <property type="match status" value="1"/>
</dbReference>
<sequence length="404" mass="43537">MDPSLILVALGAIVLMAYLLDFVGRRLRVPAVVLLIFSGLALSALDDFTGVKLDLPHELLPVLGTVGLILIVLEGALDISLTREHIGLVGRTALVALLGILCTGGLIAVFLMAVFKLPTFQSMLLAAPLAIISSAVAIPAASALAPNQRVFVVYESSLSDILGVIIFYALLSYNGNVGELLVSQIGEVTLSVVVGLLMALAVFWLMPRIDHHVRVLPLIFGIVLLYGVGKMMHLAPLVMVLLVGLLLNNGFLIERLTRGRMKAAASFATDLEGFKHLTAEFTFVVRSFFFVLLGFSTKLANLANPMAWGIAAVIMVCCILPRLPLLRWVAGERSRALVFFAPRGLITVLLFMSLPEEYRLPDAPPATVMLVILMWAMLLTYGSVRFNDSSRKEAAPAGSPPTLP</sequence>
<feature type="transmembrane region" description="Helical" evidence="9">
    <location>
        <begin position="59"/>
        <end position="81"/>
    </location>
</feature>
<feature type="transmembrane region" description="Helical" evidence="9">
    <location>
        <begin position="274"/>
        <end position="295"/>
    </location>
</feature>
<feature type="transmembrane region" description="Helical" evidence="9">
    <location>
        <begin position="307"/>
        <end position="325"/>
    </location>
</feature>
<evidence type="ECO:0000313" key="11">
    <source>
        <dbReference type="EMBL" id="MEC5386095.1"/>
    </source>
</evidence>
<feature type="transmembrane region" description="Helical" evidence="9">
    <location>
        <begin position="337"/>
        <end position="354"/>
    </location>
</feature>
<dbReference type="Pfam" id="PF00999">
    <property type="entry name" value="Na_H_Exchanger"/>
    <property type="match status" value="1"/>
</dbReference>
<accession>A0ABU6K349</accession>
<dbReference type="PANTHER" id="PTHR32507">
    <property type="entry name" value="NA(+)/H(+) ANTIPORTER 1"/>
    <property type="match status" value="1"/>
</dbReference>
<dbReference type="InterPro" id="IPR038770">
    <property type="entry name" value="Na+/solute_symporter_sf"/>
</dbReference>
<comment type="subcellular location">
    <subcellularLocation>
        <location evidence="1">Cell membrane</location>
        <topology evidence="1">Multi-pass membrane protein</topology>
    </subcellularLocation>
</comment>
<evidence type="ECO:0000259" key="10">
    <source>
        <dbReference type="Pfam" id="PF00999"/>
    </source>
</evidence>
<keyword evidence="2" id="KW-0813">Transport</keyword>
<evidence type="ECO:0000256" key="2">
    <source>
        <dbReference type="ARBA" id="ARBA00022448"/>
    </source>
</evidence>
<evidence type="ECO:0000256" key="6">
    <source>
        <dbReference type="ARBA" id="ARBA00022989"/>
    </source>
</evidence>
<comment type="caution">
    <text evidence="11">The sequence shown here is derived from an EMBL/GenBank/DDBJ whole genome shotgun (WGS) entry which is preliminary data.</text>
</comment>
<evidence type="ECO:0000256" key="3">
    <source>
        <dbReference type="ARBA" id="ARBA00022449"/>
    </source>
</evidence>
<feature type="transmembrane region" description="Helical" evidence="9">
    <location>
        <begin position="185"/>
        <end position="205"/>
    </location>
</feature>
<evidence type="ECO:0000256" key="5">
    <source>
        <dbReference type="ARBA" id="ARBA00022692"/>
    </source>
</evidence>
<keyword evidence="7" id="KW-0406">Ion transport</keyword>
<keyword evidence="3" id="KW-0050">Antiport</keyword>
<evidence type="ECO:0000256" key="1">
    <source>
        <dbReference type="ARBA" id="ARBA00004651"/>
    </source>
</evidence>
<dbReference type="EMBL" id="JAYXHS010000002">
    <property type="protein sequence ID" value="MEC5386095.1"/>
    <property type="molecule type" value="Genomic_DNA"/>
</dbReference>
<gene>
    <name evidence="11" type="ORF">VVD49_10185</name>
</gene>
<dbReference type="InterPro" id="IPR006153">
    <property type="entry name" value="Cation/H_exchanger_TM"/>
</dbReference>
<protein>
    <submittedName>
        <fullName evidence="11">Cation:proton antiporter</fullName>
    </submittedName>
</protein>
<evidence type="ECO:0000256" key="7">
    <source>
        <dbReference type="ARBA" id="ARBA00023065"/>
    </source>
</evidence>
<keyword evidence="4" id="KW-1003">Cell membrane</keyword>
<dbReference type="RefSeq" id="WP_327599070.1">
    <property type="nucleotide sequence ID" value="NZ_JAYXHS010000002.1"/>
</dbReference>
<evidence type="ECO:0000256" key="9">
    <source>
        <dbReference type="SAM" id="Phobius"/>
    </source>
</evidence>
<feature type="domain" description="Cation/H+ exchanger transmembrane" evidence="10">
    <location>
        <begin position="13"/>
        <end position="378"/>
    </location>
</feature>
<feature type="transmembrane region" description="Helical" evidence="9">
    <location>
        <begin position="212"/>
        <end position="228"/>
    </location>
</feature>
<reference evidence="11 12" key="1">
    <citation type="submission" date="2024-01" db="EMBL/GenBank/DDBJ databases">
        <title>Uliginosibacterium soil sp. nov.</title>
        <authorList>
            <person name="Lv Y."/>
        </authorList>
    </citation>
    <scope>NUCLEOTIDE SEQUENCE [LARGE SCALE GENOMIC DNA]</scope>
    <source>
        <strain evidence="11 12">H3</strain>
    </source>
</reference>
<dbReference type="Proteomes" id="UP001331561">
    <property type="component" value="Unassembled WGS sequence"/>
</dbReference>
<keyword evidence="8 9" id="KW-0472">Membrane</keyword>
<feature type="transmembrane region" description="Helical" evidence="9">
    <location>
        <begin position="6"/>
        <end position="24"/>
    </location>
</feature>
<evidence type="ECO:0000256" key="4">
    <source>
        <dbReference type="ARBA" id="ARBA00022475"/>
    </source>
</evidence>